<dbReference type="Proteomes" id="UP000193642">
    <property type="component" value="Unassembled WGS sequence"/>
</dbReference>
<evidence type="ECO:0000259" key="5">
    <source>
        <dbReference type="PROSITE" id="PS00486"/>
    </source>
</evidence>
<keyword evidence="2" id="KW-0547">Nucleotide-binding</keyword>
<dbReference type="GO" id="GO:0051026">
    <property type="term" value="P:chiasma assembly"/>
    <property type="evidence" value="ECO:0007669"/>
    <property type="project" value="TreeGrafter"/>
</dbReference>
<keyword evidence="4" id="KW-0238">DNA-binding</keyword>
<reference evidence="6 7" key="1">
    <citation type="submission" date="2016-07" db="EMBL/GenBank/DDBJ databases">
        <title>Pervasive Adenine N6-methylation of Active Genes in Fungi.</title>
        <authorList>
            <consortium name="DOE Joint Genome Institute"/>
            <person name="Mondo S.J."/>
            <person name="Dannebaum R.O."/>
            <person name="Kuo R.C."/>
            <person name="Labutti K."/>
            <person name="Haridas S."/>
            <person name="Kuo A."/>
            <person name="Salamov A."/>
            <person name="Ahrendt S.R."/>
            <person name="Lipzen A."/>
            <person name="Sullivan W."/>
            <person name="Andreopoulos W.B."/>
            <person name="Clum A."/>
            <person name="Lindquist E."/>
            <person name="Daum C."/>
            <person name="Ramamoorthy G.K."/>
            <person name="Gryganskyi A."/>
            <person name="Culley D."/>
            <person name="Magnuson J.K."/>
            <person name="James T.Y."/>
            <person name="O'Malley M.A."/>
            <person name="Stajich J.E."/>
            <person name="Spatafora J.W."/>
            <person name="Visel A."/>
            <person name="Grigoriev I.V."/>
        </authorList>
    </citation>
    <scope>NUCLEOTIDE SEQUENCE [LARGE SCALE GENOMIC DNA]</scope>
    <source>
        <strain evidence="6 7">JEL800</strain>
    </source>
</reference>
<accession>A0A1Y2C499</accession>
<dbReference type="GO" id="GO:0005524">
    <property type="term" value="F:ATP binding"/>
    <property type="evidence" value="ECO:0007669"/>
    <property type="project" value="UniProtKB-KW"/>
</dbReference>
<dbReference type="AlphaFoldDB" id="A0A1Y2C499"/>
<dbReference type="STRING" id="329046.A0A1Y2C499"/>
<keyword evidence="7" id="KW-1185">Reference proteome</keyword>
<protein>
    <submittedName>
        <fullName evidence="6">p-loop containing nucleoside triphosphate hydrolase protein</fullName>
    </submittedName>
</protein>
<evidence type="ECO:0000256" key="1">
    <source>
        <dbReference type="ARBA" id="ARBA00006271"/>
    </source>
</evidence>
<comment type="caution">
    <text evidence="6">The sequence shown here is derived from an EMBL/GenBank/DDBJ whole genome shotgun (WGS) entry which is preliminary data.</text>
</comment>
<keyword evidence="6" id="KW-0378">Hydrolase</keyword>
<dbReference type="OrthoDB" id="29596at2759"/>
<keyword evidence="3" id="KW-0067">ATP-binding</keyword>
<dbReference type="SUPFAM" id="SSF48334">
    <property type="entry name" value="DNA repair protein MutS, domain III"/>
    <property type="match status" value="1"/>
</dbReference>
<gene>
    <name evidence="6" type="ORF">BCR33DRAFT_661171</name>
</gene>
<dbReference type="PANTHER" id="PTHR11361:SF20">
    <property type="entry name" value="MUTS PROTEIN HOMOLOG 5"/>
    <property type="match status" value="1"/>
</dbReference>
<dbReference type="Pfam" id="PF00488">
    <property type="entry name" value="MutS_V"/>
    <property type="match status" value="1"/>
</dbReference>
<organism evidence="6 7">
    <name type="scientific">Rhizoclosmatium globosum</name>
    <dbReference type="NCBI Taxonomy" id="329046"/>
    <lineage>
        <taxon>Eukaryota</taxon>
        <taxon>Fungi</taxon>
        <taxon>Fungi incertae sedis</taxon>
        <taxon>Chytridiomycota</taxon>
        <taxon>Chytridiomycota incertae sedis</taxon>
        <taxon>Chytridiomycetes</taxon>
        <taxon>Chytridiales</taxon>
        <taxon>Chytriomycetaceae</taxon>
        <taxon>Rhizoclosmatium</taxon>
    </lineage>
</organism>
<dbReference type="SMART" id="SM00534">
    <property type="entry name" value="MUTSac"/>
    <property type="match status" value="1"/>
</dbReference>
<dbReference type="Gene3D" id="3.40.50.300">
    <property type="entry name" value="P-loop containing nucleotide triphosphate hydrolases"/>
    <property type="match status" value="1"/>
</dbReference>
<dbReference type="InterPro" id="IPR036187">
    <property type="entry name" value="DNA_mismatch_repair_MutS_sf"/>
</dbReference>
<dbReference type="GO" id="GO:0140664">
    <property type="term" value="F:ATP-dependent DNA damage sensor activity"/>
    <property type="evidence" value="ECO:0007669"/>
    <property type="project" value="InterPro"/>
</dbReference>
<evidence type="ECO:0000313" key="6">
    <source>
        <dbReference type="EMBL" id="ORY41873.1"/>
    </source>
</evidence>
<proteinExistence type="inferred from homology"/>
<dbReference type="InterPro" id="IPR027417">
    <property type="entry name" value="P-loop_NTPase"/>
</dbReference>
<dbReference type="InterPro" id="IPR045076">
    <property type="entry name" value="MutS"/>
</dbReference>
<dbReference type="PROSITE" id="PS00486">
    <property type="entry name" value="DNA_MISMATCH_REPAIR_2"/>
    <property type="match status" value="1"/>
</dbReference>
<dbReference type="GO" id="GO:0006298">
    <property type="term" value="P:mismatch repair"/>
    <property type="evidence" value="ECO:0007669"/>
    <property type="project" value="InterPro"/>
</dbReference>
<feature type="non-terminal residue" evidence="6">
    <location>
        <position position="1"/>
    </location>
</feature>
<dbReference type="Gene3D" id="1.10.1420.10">
    <property type="match status" value="2"/>
</dbReference>
<dbReference type="EMBL" id="MCGO01000030">
    <property type="protein sequence ID" value="ORY41873.1"/>
    <property type="molecule type" value="Genomic_DNA"/>
</dbReference>
<dbReference type="GO" id="GO:0005634">
    <property type="term" value="C:nucleus"/>
    <property type="evidence" value="ECO:0007669"/>
    <property type="project" value="TreeGrafter"/>
</dbReference>
<evidence type="ECO:0000256" key="2">
    <source>
        <dbReference type="ARBA" id="ARBA00022741"/>
    </source>
</evidence>
<dbReference type="PANTHER" id="PTHR11361">
    <property type="entry name" value="DNA MISMATCH REPAIR PROTEIN MUTS FAMILY MEMBER"/>
    <property type="match status" value="1"/>
</dbReference>
<name>A0A1Y2C499_9FUNG</name>
<dbReference type="GO" id="GO:0030983">
    <property type="term" value="F:mismatched DNA binding"/>
    <property type="evidence" value="ECO:0007669"/>
    <property type="project" value="InterPro"/>
</dbReference>
<evidence type="ECO:0000256" key="4">
    <source>
        <dbReference type="ARBA" id="ARBA00023125"/>
    </source>
</evidence>
<evidence type="ECO:0000313" key="7">
    <source>
        <dbReference type="Proteomes" id="UP000193642"/>
    </source>
</evidence>
<feature type="domain" description="DNA mismatch repair proteins mutS family" evidence="5">
    <location>
        <begin position="307"/>
        <end position="323"/>
    </location>
</feature>
<dbReference type="InterPro" id="IPR000432">
    <property type="entry name" value="DNA_mismatch_repair_MutS_C"/>
</dbReference>
<comment type="similarity">
    <text evidence="1">Belongs to the DNA mismatch repair MutS family.</text>
</comment>
<evidence type="ECO:0000256" key="3">
    <source>
        <dbReference type="ARBA" id="ARBA00022840"/>
    </source>
</evidence>
<sequence length="389" mass="43192">IDFDSGGTDCNIVVKHGVDEDLDEMRHLYDGKALSTVAREIAETIPDDFSDSLNVIYFPQLGYLITVPLQSHMTSQESFIIPGLDFQFCTQKTVFYKSEQMYQMDESIGDLHSIIADKEIALIQGLQDSVSKYSPMLIDVSSVCAELDCLLALAEAAKKYDFVCPEMVDSDVLEIVEGRHPLYEQCMDSFIGNDVSFGTASDNGTSMMDGGGSNATNMSVDGEDSLRVMLLTGPNYSGKSVYLKQVGLIVFMAHLGSYVPAKRATIGVTDRIITRIQAVESDSKIQSAFMIDSQQMAYAFRNSTRRSLILIDEYGKGTLHANGVGLFCASLVNFLDRGENCPKVLSTTHFHELFVHNLLPQNHPLLGHFKMNVFQGTLENEERLTFLYR</sequence>
<dbReference type="GO" id="GO:0016787">
    <property type="term" value="F:hydrolase activity"/>
    <property type="evidence" value="ECO:0007669"/>
    <property type="project" value="UniProtKB-KW"/>
</dbReference>
<dbReference type="SUPFAM" id="SSF52540">
    <property type="entry name" value="P-loop containing nucleoside triphosphate hydrolases"/>
    <property type="match status" value="1"/>
</dbReference>